<evidence type="ECO:0000259" key="8">
    <source>
        <dbReference type="Pfam" id="PF01545"/>
    </source>
</evidence>
<dbReference type="InterPro" id="IPR027470">
    <property type="entry name" value="Cation_efflux_CTD"/>
</dbReference>
<feature type="transmembrane region" description="Helical" evidence="7">
    <location>
        <begin position="189"/>
        <end position="206"/>
    </location>
</feature>
<dbReference type="NCBIfam" id="TIGR01297">
    <property type="entry name" value="CDF"/>
    <property type="match status" value="1"/>
</dbReference>
<reference evidence="10 11" key="2">
    <citation type="journal article" date="2016" name="Environ. Microbiol. Rep.">
        <title>Metagenomic evidence for the presence of phototrophic Gemmatimonadetes bacteria in diverse environments.</title>
        <authorList>
            <person name="Zeng Y."/>
            <person name="Baumbach J."/>
            <person name="Barbosa E.G."/>
            <person name="Azevedo V."/>
            <person name="Zhang C."/>
            <person name="Koblizek M."/>
        </authorList>
    </citation>
    <scope>NUCLEOTIDE SEQUENCE [LARGE SCALE GENOMIC DNA]</scope>
    <source>
        <strain evidence="10 11">AP64</strain>
    </source>
</reference>
<evidence type="ECO:0000256" key="6">
    <source>
        <dbReference type="ARBA" id="ARBA00023136"/>
    </source>
</evidence>
<organism evidence="10 11">
    <name type="scientific">Gemmatimonas phototrophica</name>
    <dbReference type="NCBI Taxonomy" id="1379270"/>
    <lineage>
        <taxon>Bacteria</taxon>
        <taxon>Pseudomonadati</taxon>
        <taxon>Gemmatimonadota</taxon>
        <taxon>Gemmatimonadia</taxon>
        <taxon>Gemmatimonadales</taxon>
        <taxon>Gemmatimonadaceae</taxon>
        <taxon>Gemmatimonas</taxon>
    </lineage>
</organism>
<name>A0A143BKW0_9BACT</name>
<evidence type="ECO:0000256" key="2">
    <source>
        <dbReference type="ARBA" id="ARBA00008114"/>
    </source>
</evidence>
<evidence type="ECO:0000256" key="7">
    <source>
        <dbReference type="SAM" id="Phobius"/>
    </source>
</evidence>
<reference evidence="10 11" key="1">
    <citation type="journal article" date="2014" name="Proc. Natl. Acad. Sci. U.S.A.">
        <title>Functional type 2 photosynthetic reaction centers found in the rare bacterial phylum Gemmatimonadetes.</title>
        <authorList>
            <person name="Zeng Y."/>
            <person name="Feng F."/>
            <person name="Medova H."/>
            <person name="Dean J."/>
            <person name="Koblizek M."/>
        </authorList>
    </citation>
    <scope>NUCLEOTIDE SEQUENCE [LARGE SCALE GENOMIC DNA]</scope>
    <source>
        <strain evidence="10 11">AP64</strain>
    </source>
</reference>
<evidence type="ECO:0000259" key="9">
    <source>
        <dbReference type="Pfam" id="PF16916"/>
    </source>
</evidence>
<dbReference type="RefSeq" id="WP_053334144.1">
    <property type="nucleotide sequence ID" value="NZ_CP011454.1"/>
</dbReference>
<proteinExistence type="inferred from homology"/>
<evidence type="ECO:0000256" key="4">
    <source>
        <dbReference type="ARBA" id="ARBA00022692"/>
    </source>
</evidence>
<dbReference type="KEGG" id="gph:GEMMAAP_10875"/>
<dbReference type="OrthoDB" id="9806522at2"/>
<keyword evidence="11" id="KW-1185">Reference proteome</keyword>
<dbReference type="GO" id="GO:0016020">
    <property type="term" value="C:membrane"/>
    <property type="evidence" value="ECO:0007669"/>
    <property type="project" value="UniProtKB-SubCell"/>
</dbReference>
<dbReference type="InterPro" id="IPR036837">
    <property type="entry name" value="Cation_efflux_CTD_sf"/>
</dbReference>
<protein>
    <submittedName>
        <fullName evidence="10">Cobalt-zinc-cadmium resistance protein</fullName>
    </submittedName>
</protein>
<dbReference type="InterPro" id="IPR058533">
    <property type="entry name" value="Cation_efflux_TM"/>
</dbReference>
<feature type="domain" description="Cation efflux protein transmembrane" evidence="8">
    <location>
        <begin position="20"/>
        <end position="214"/>
    </location>
</feature>
<dbReference type="Pfam" id="PF01545">
    <property type="entry name" value="Cation_efflux"/>
    <property type="match status" value="1"/>
</dbReference>
<dbReference type="PANTHER" id="PTHR43840">
    <property type="entry name" value="MITOCHONDRIAL METAL TRANSPORTER 1-RELATED"/>
    <property type="match status" value="1"/>
</dbReference>
<dbReference type="eggNOG" id="COG0053">
    <property type="taxonomic scope" value="Bacteria"/>
</dbReference>
<dbReference type="GO" id="GO:0008324">
    <property type="term" value="F:monoatomic cation transmembrane transporter activity"/>
    <property type="evidence" value="ECO:0007669"/>
    <property type="project" value="InterPro"/>
</dbReference>
<dbReference type="AlphaFoldDB" id="A0A143BKW0"/>
<dbReference type="Proteomes" id="UP000076404">
    <property type="component" value="Chromosome"/>
</dbReference>
<dbReference type="Gene3D" id="3.30.70.1350">
    <property type="entry name" value="Cation efflux protein, cytoplasmic domain"/>
    <property type="match status" value="1"/>
</dbReference>
<evidence type="ECO:0000313" key="11">
    <source>
        <dbReference type="Proteomes" id="UP000076404"/>
    </source>
</evidence>
<evidence type="ECO:0000256" key="1">
    <source>
        <dbReference type="ARBA" id="ARBA00004141"/>
    </source>
</evidence>
<evidence type="ECO:0000256" key="5">
    <source>
        <dbReference type="ARBA" id="ARBA00022989"/>
    </source>
</evidence>
<keyword evidence="4 7" id="KW-0812">Transmembrane</keyword>
<comment type="similarity">
    <text evidence="2">Belongs to the cation diffusion facilitator (CDF) transporter (TC 2.A.4) family.</text>
</comment>
<gene>
    <name evidence="10" type="ORF">GEMMAAP_10875</name>
</gene>
<dbReference type="FunFam" id="1.20.1510.10:FF:000006">
    <property type="entry name" value="Divalent cation efflux transporter"/>
    <property type="match status" value="1"/>
</dbReference>
<feature type="transmembrane region" description="Helical" evidence="7">
    <location>
        <begin position="23"/>
        <end position="46"/>
    </location>
</feature>
<sequence>MTSLPTPVVVDAQASQRLAQVGLAINALLAIVKLVAGLLGNAYALVADAIESGTDMVGSLVVWSGLRIASRDPDERYPFGYGRAEALAGAVVAVLMLGAAVGIAIEAIQEIRTPHHAPAPWTLAVLAGVIVVKEVLAKRVLRASEASGSVAVAADGWHHRADAITSAAAFIGVTVAILGGPGWEPADDWAALVAAGIIVINGTLLLRTAFSDLMDRAPAPLIHDQISSAALATSGVMAIEKLKIRKTGTAFYVDIHVQAEPTMSLHDAHILSGRVKSAIRQRIPAAAGVLIHMEPFEPREVS</sequence>
<dbReference type="EMBL" id="CP011454">
    <property type="protein sequence ID" value="AMW05181.1"/>
    <property type="molecule type" value="Genomic_DNA"/>
</dbReference>
<feature type="domain" description="Cation efflux protein cytoplasmic" evidence="9">
    <location>
        <begin position="221"/>
        <end position="296"/>
    </location>
</feature>
<evidence type="ECO:0000256" key="3">
    <source>
        <dbReference type="ARBA" id="ARBA00022448"/>
    </source>
</evidence>
<dbReference type="Pfam" id="PF16916">
    <property type="entry name" value="ZT_dimer"/>
    <property type="match status" value="1"/>
</dbReference>
<dbReference type="SUPFAM" id="SSF161111">
    <property type="entry name" value="Cation efflux protein transmembrane domain-like"/>
    <property type="match status" value="1"/>
</dbReference>
<dbReference type="STRING" id="1379270.GEMMAAP_10875"/>
<comment type="subcellular location">
    <subcellularLocation>
        <location evidence="1">Membrane</location>
        <topology evidence="1">Multi-pass membrane protein</topology>
    </subcellularLocation>
</comment>
<feature type="transmembrane region" description="Helical" evidence="7">
    <location>
        <begin position="86"/>
        <end position="105"/>
    </location>
</feature>
<accession>A0A143BKW0</accession>
<dbReference type="Gene3D" id="1.20.1510.10">
    <property type="entry name" value="Cation efflux protein transmembrane domain"/>
    <property type="match status" value="1"/>
</dbReference>
<feature type="transmembrane region" description="Helical" evidence="7">
    <location>
        <begin position="163"/>
        <end position="183"/>
    </location>
</feature>
<dbReference type="PANTHER" id="PTHR43840:SF15">
    <property type="entry name" value="MITOCHONDRIAL METAL TRANSPORTER 1-RELATED"/>
    <property type="match status" value="1"/>
</dbReference>
<evidence type="ECO:0000313" key="10">
    <source>
        <dbReference type="EMBL" id="AMW05181.1"/>
    </source>
</evidence>
<dbReference type="InterPro" id="IPR002524">
    <property type="entry name" value="Cation_efflux"/>
</dbReference>
<dbReference type="SUPFAM" id="SSF160240">
    <property type="entry name" value="Cation efflux protein cytoplasmic domain-like"/>
    <property type="match status" value="1"/>
</dbReference>
<keyword evidence="5 7" id="KW-1133">Transmembrane helix</keyword>
<keyword evidence="6 7" id="KW-0472">Membrane</keyword>
<feature type="transmembrane region" description="Helical" evidence="7">
    <location>
        <begin position="117"/>
        <end position="136"/>
    </location>
</feature>
<dbReference type="InterPro" id="IPR050291">
    <property type="entry name" value="CDF_Transporter"/>
</dbReference>
<dbReference type="InterPro" id="IPR027469">
    <property type="entry name" value="Cation_efflux_TMD_sf"/>
</dbReference>
<keyword evidence="3" id="KW-0813">Transport</keyword>